<reference evidence="2" key="1">
    <citation type="journal article" date="2014" name="Nat. Genet.">
        <title>Genome of the human hookworm Necator americanus.</title>
        <authorList>
            <person name="Tang Y.T."/>
            <person name="Gao X."/>
            <person name="Rosa B.A."/>
            <person name="Abubucker S."/>
            <person name="Hallsworth-Pepin K."/>
            <person name="Martin J."/>
            <person name="Tyagi R."/>
            <person name="Heizer E."/>
            <person name="Zhang X."/>
            <person name="Bhonagiri-Palsikar V."/>
            <person name="Minx P."/>
            <person name="Warren W.C."/>
            <person name="Wang Q."/>
            <person name="Zhan B."/>
            <person name="Hotez P.J."/>
            <person name="Sternberg P.W."/>
            <person name="Dougall A."/>
            <person name="Gaze S.T."/>
            <person name="Mulvenna J."/>
            <person name="Sotillo J."/>
            <person name="Ranganathan S."/>
            <person name="Rabelo E.M."/>
            <person name="Wilson R.K."/>
            <person name="Felgner P.L."/>
            <person name="Bethony J."/>
            <person name="Hawdon J.M."/>
            <person name="Gasser R.B."/>
            <person name="Loukas A."/>
            <person name="Mitreva M."/>
        </authorList>
    </citation>
    <scope>NUCLEOTIDE SEQUENCE [LARGE SCALE GENOMIC DNA]</scope>
</reference>
<keyword evidence="2" id="KW-1185">Reference proteome</keyword>
<accession>W2SLE9</accession>
<evidence type="ECO:0000313" key="2">
    <source>
        <dbReference type="Proteomes" id="UP000053676"/>
    </source>
</evidence>
<dbReference type="Proteomes" id="UP000053676">
    <property type="component" value="Unassembled WGS sequence"/>
</dbReference>
<name>W2SLE9_NECAM</name>
<dbReference type="AlphaFoldDB" id="W2SLE9"/>
<proteinExistence type="predicted"/>
<dbReference type="EMBL" id="KI668957">
    <property type="protein sequence ID" value="ETN70435.1"/>
    <property type="molecule type" value="Genomic_DNA"/>
</dbReference>
<protein>
    <submittedName>
        <fullName evidence="1">Uncharacterized protein</fullName>
    </submittedName>
</protein>
<dbReference type="KEGG" id="nai:NECAME_14765"/>
<sequence length="26" mass="3354">MEIRRNNVWTIRWMKKELSVKIEFFV</sequence>
<evidence type="ECO:0000313" key="1">
    <source>
        <dbReference type="EMBL" id="ETN70435.1"/>
    </source>
</evidence>
<gene>
    <name evidence="1" type="ORF">NECAME_14765</name>
</gene>
<organism evidence="1 2">
    <name type="scientific">Necator americanus</name>
    <name type="common">Human hookworm</name>
    <dbReference type="NCBI Taxonomy" id="51031"/>
    <lineage>
        <taxon>Eukaryota</taxon>
        <taxon>Metazoa</taxon>
        <taxon>Ecdysozoa</taxon>
        <taxon>Nematoda</taxon>
        <taxon>Chromadorea</taxon>
        <taxon>Rhabditida</taxon>
        <taxon>Rhabditina</taxon>
        <taxon>Rhabditomorpha</taxon>
        <taxon>Strongyloidea</taxon>
        <taxon>Ancylostomatidae</taxon>
        <taxon>Bunostominae</taxon>
        <taxon>Necator</taxon>
    </lineage>
</organism>